<dbReference type="InterPro" id="IPR036291">
    <property type="entry name" value="NAD(P)-bd_dom_sf"/>
</dbReference>
<feature type="domain" description="NAD-dependent epimerase/dehydratase" evidence="2">
    <location>
        <begin position="5"/>
        <end position="218"/>
    </location>
</feature>
<accession>N6V0E3</accession>
<dbReference type="STRING" id="1069083.GCA_000371805_00990"/>
<name>N6V0E3_9EURY</name>
<dbReference type="EMBL" id="APMM01000046">
    <property type="protein sequence ID" value="ENN95793.1"/>
    <property type="molecule type" value="Genomic_DNA"/>
</dbReference>
<comment type="similarity">
    <text evidence="1">Belongs to the NAD(P)-dependent epimerase/dehydratase family.</text>
</comment>
<keyword evidence="4" id="KW-1185">Reference proteome</keyword>
<dbReference type="PANTHER" id="PTHR43000">
    <property type="entry name" value="DTDP-D-GLUCOSE 4,6-DEHYDRATASE-RELATED"/>
    <property type="match status" value="1"/>
</dbReference>
<dbReference type="PATRIC" id="fig|1069083.5.peg.1152"/>
<evidence type="ECO:0000313" key="3">
    <source>
        <dbReference type="EMBL" id="ENN95793.1"/>
    </source>
</evidence>
<gene>
    <name evidence="3" type="ORF">J422_05908</name>
</gene>
<dbReference type="SUPFAM" id="SSF51735">
    <property type="entry name" value="NAD(P)-binding Rossmann-fold domains"/>
    <property type="match status" value="1"/>
</dbReference>
<dbReference type="OrthoDB" id="64496at2157"/>
<dbReference type="RefSeq" id="WP_004592964.1">
    <property type="nucleotide sequence ID" value="NZ_APMM01000046.1"/>
</dbReference>
<evidence type="ECO:0000259" key="2">
    <source>
        <dbReference type="Pfam" id="PF01370"/>
    </source>
</evidence>
<dbReference type="InterPro" id="IPR001509">
    <property type="entry name" value="Epimerase_deHydtase"/>
</dbReference>
<dbReference type="AlphaFoldDB" id="N6V0E3"/>
<dbReference type="Pfam" id="PF01370">
    <property type="entry name" value="Epimerase"/>
    <property type="match status" value="1"/>
</dbReference>
<sequence length="299" mass="35140">MSKTILLTGATGFLGSHLLESLLKENYNVIILKRSFSNTWRIQHLLDNVIYYDIDKVELEKPFKENQIDVVIHTATSYGRKNEKISEIVDTNLMFPLKLLELCTFFNIDTFFNTDTILPKNLNYYVLSKKQFLEYGKRMCDEYNLRFINIKLEHMYGPKDDNTKFIPYIIEKILKNEKEIDLTKGEQERDFIYISDVVSAYITVLNKLDNFEKKFYNIEVGVGNPIKIRDLVILIKKLCNSNIKLNFGAIPYRKNEIMKSYANIDFLKSLGWEPKISIEEGLKKTIDYYKKLMVEKNGK</sequence>
<protein>
    <submittedName>
        <fullName evidence="3">NAD-dependent epimerase/dehydratase</fullName>
    </submittedName>
</protein>
<evidence type="ECO:0000256" key="1">
    <source>
        <dbReference type="ARBA" id="ARBA00007637"/>
    </source>
</evidence>
<reference evidence="3 4" key="1">
    <citation type="journal article" date="2013" name="Genome Announc.">
        <title>Draft Genome Sequence of a Highly Flagellated, Fast-Swimming Archaeon, Methanocaldococcus villosus Strain KIN24-T80 (DSM 22612).</title>
        <authorList>
            <person name="Thennarasu S."/>
            <person name="Polireddy D."/>
            <person name="Antony A."/>
            <person name="Yada M.R."/>
            <person name="Algarawi S."/>
            <person name="Sivakumar N."/>
        </authorList>
    </citation>
    <scope>NUCLEOTIDE SEQUENCE [LARGE SCALE GENOMIC DNA]</scope>
    <source>
        <strain evidence="3 4">KIN24-T80</strain>
    </source>
</reference>
<comment type="caution">
    <text evidence="3">The sequence shown here is derived from an EMBL/GenBank/DDBJ whole genome shotgun (WGS) entry which is preliminary data.</text>
</comment>
<dbReference type="Gene3D" id="3.40.50.720">
    <property type="entry name" value="NAD(P)-binding Rossmann-like Domain"/>
    <property type="match status" value="1"/>
</dbReference>
<evidence type="ECO:0000313" key="4">
    <source>
        <dbReference type="Proteomes" id="UP000053695"/>
    </source>
</evidence>
<dbReference type="Proteomes" id="UP000053695">
    <property type="component" value="Unassembled WGS sequence"/>
</dbReference>
<proteinExistence type="inferred from homology"/>
<organism evidence="3 4">
    <name type="scientific">Methanocaldococcus villosus KIN24-T80</name>
    <dbReference type="NCBI Taxonomy" id="1069083"/>
    <lineage>
        <taxon>Archaea</taxon>
        <taxon>Methanobacteriati</taxon>
        <taxon>Methanobacteriota</taxon>
        <taxon>Methanomada group</taxon>
        <taxon>Methanococci</taxon>
        <taxon>Methanococcales</taxon>
        <taxon>Methanocaldococcaceae</taxon>
        <taxon>Methanocaldococcus</taxon>
    </lineage>
</organism>